<proteinExistence type="predicted"/>
<gene>
    <name evidence="2" type="ORF">SAMN05444972_107125</name>
</gene>
<dbReference type="AlphaFoldDB" id="A0A1I6SJ30"/>
<organism evidence="2 3">
    <name type="scientific">Marininema halotolerans</name>
    <dbReference type="NCBI Taxonomy" id="1155944"/>
    <lineage>
        <taxon>Bacteria</taxon>
        <taxon>Bacillati</taxon>
        <taxon>Bacillota</taxon>
        <taxon>Bacilli</taxon>
        <taxon>Bacillales</taxon>
        <taxon>Thermoactinomycetaceae</taxon>
        <taxon>Marininema</taxon>
    </lineage>
</organism>
<keyword evidence="3" id="KW-1185">Reference proteome</keyword>
<name>A0A1I6SJ30_9BACL</name>
<accession>A0A1I6SJ30</accession>
<sequence>MPGIQQTQQSNLLWILVLILLTSGGSSAD</sequence>
<feature type="transmembrane region" description="Helical" evidence="1">
    <location>
        <begin position="12"/>
        <end position="28"/>
    </location>
</feature>
<keyword evidence="1" id="KW-0472">Membrane</keyword>
<keyword evidence="1" id="KW-1133">Transmembrane helix</keyword>
<protein>
    <submittedName>
        <fullName evidence="2">Uncharacterized protein</fullName>
    </submittedName>
</protein>
<dbReference type="Proteomes" id="UP000198660">
    <property type="component" value="Unassembled WGS sequence"/>
</dbReference>
<evidence type="ECO:0000313" key="2">
    <source>
        <dbReference type="EMBL" id="SFS76860.1"/>
    </source>
</evidence>
<keyword evidence="1" id="KW-0812">Transmembrane</keyword>
<evidence type="ECO:0000256" key="1">
    <source>
        <dbReference type="SAM" id="Phobius"/>
    </source>
</evidence>
<evidence type="ECO:0000313" key="3">
    <source>
        <dbReference type="Proteomes" id="UP000198660"/>
    </source>
</evidence>
<dbReference type="EMBL" id="FPAA01000007">
    <property type="protein sequence ID" value="SFS76860.1"/>
    <property type="molecule type" value="Genomic_DNA"/>
</dbReference>
<reference evidence="3" key="1">
    <citation type="submission" date="2016-10" db="EMBL/GenBank/DDBJ databases">
        <authorList>
            <person name="Varghese N."/>
            <person name="Submissions S."/>
        </authorList>
    </citation>
    <scope>NUCLEOTIDE SEQUENCE [LARGE SCALE GENOMIC DNA]</scope>
    <source>
        <strain evidence="3">DSM 45789</strain>
    </source>
</reference>